<proteinExistence type="predicted"/>
<dbReference type="AlphaFoldDB" id="A0A2V5IL47"/>
<evidence type="ECO:0000313" key="2">
    <source>
        <dbReference type="EMBL" id="PYI34934.1"/>
    </source>
</evidence>
<dbReference type="EMBL" id="KZ825472">
    <property type="protein sequence ID" value="PYI34934.1"/>
    <property type="molecule type" value="Genomic_DNA"/>
</dbReference>
<feature type="region of interest" description="Disordered" evidence="1">
    <location>
        <begin position="1"/>
        <end position="21"/>
    </location>
</feature>
<accession>A0A2V5IL47</accession>
<evidence type="ECO:0000256" key="1">
    <source>
        <dbReference type="SAM" id="MobiDB-lite"/>
    </source>
</evidence>
<protein>
    <submittedName>
        <fullName evidence="2">DUF899-domain-containing protein</fullName>
    </submittedName>
</protein>
<dbReference type="Pfam" id="PF05988">
    <property type="entry name" value="DUF899"/>
    <property type="match status" value="1"/>
</dbReference>
<sequence length="269" mass="30489">MAENGNPGEDDDGDRCAFHAREHPGPQVVPYCLEDVVATWNSYNASQGRQERPQRDIVSPEEFKAARAQLLQDEKAVTYLSQAVVAARRRLPMVKVDDPVRFCFDTLHGEQSLLDLFDGRKQLIIYHVMLATEDDSHGGIAHAFCMDHIPPLQYLHSRDTSFVAVAPAPLQKISDHATRLGWRFPFHSSTKTHQAWKHAEAKGETITWKPGNGCFGVSVFIREEDQVFHTYETSDRGVEAILSTYLLLDMTPLGRQEEGDDMDRFRLPR</sequence>
<reference evidence="2 3" key="1">
    <citation type="submission" date="2018-02" db="EMBL/GenBank/DDBJ databases">
        <title>The genomes of Aspergillus section Nigri reveals drivers in fungal speciation.</title>
        <authorList>
            <consortium name="DOE Joint Genome Institute"/>
            <person name="Vesth T.C."/>
            <person name="Nybo J."/>
            <person name="Theobald S."/>
            <person name="Brandl J."/>
            <person name="Frisvad J.C."/>
            <person name="Nielsen K.F."/>
            <person name="Lyhne E.K."/>
            <person name="Kogle M.E."/>
            <person name="Kuo A."/>
            <person name="Riley R."/>
            <person name="Clum A."/>
            <person name="Nolan M."/>
            <person name="Lipzen A."/>
            <person name="Salamov A."/>
            <person name="Henrissat B."/>
            <person name="Wiebenga A."/>
            <person name="De vries R.P."/>
            <person name="Grigoriev I.V."/>
            <person name="Mortensen U.H."/>
            <person name="Andersen M.R."/>
            <person name="Baker S.E."/>
        </authorList>
    </citation>
    <scope>NUCLEOTIDE SEQUENCE [LARGE SCALE GENOMIC DNA]</scope>
    <source>
        <strain evidence="2 3">CBS 114.80</strain>
    </source>
</reference>
<keyword evidence="3" id="KW-1185">Reference proteome</keyword>
<dbReference type="InterPro" id="IPR010296">
    <property type="entry name" value="DUF899_thioredox"/>
</dbReference>
<dbReference type="Proteomes" id="UP000248817">
    <property type="component" value="Unassembled WGS sequence"/>
</dbReference>
<organism evidence="2 3">
    <name type="scientific">Aspergillus indologenus CBS 114.80</name>
    <dbReference type="NCBI Taxonomy" id="1450541"/>
    <lineage>
        <taxon>Eukaryota</taxon>
        <taxon>Fungi</taxon>
        <taxon>Dikarya</taxon>
        <taxon>Ascomycota</taxon>
        <taxon>Pezizomycotina</taxon>
        <taxon>Eurotiomycetes</taxon>
        <taxon>Eurotiomycetidae</taxon>
        <taxon>Eurotiales</taxon>
        <taxon>Aspergillaceae</taxon>
        <taxon>Aspergillus</taxon>
        <taxon>Aspergillus subgen. Circumdati</taxon>
    </lineage>
</organism>
<name>A0A2V5IL47_9EURO</name>
<evidence type="ECO:0000313" key="3">
    <source>
        <dbReference type="Proteomes" id="UP000248817"/>
    </source>
</evidence>
<gene>
    <name evidence="2" type="ORF">BP00DRAFT_335587</name>
</gene>